<dbReference type="PANTHER" id="PTHR43313">
    <property type="entry name" value="SHORT-CHAIN DEHYDROGENASE/REDUCTASE FAMILY 9C"/>
    <property type="match status" value="1"/>
</dbReference>
<dbReference type="InterPro" id="IPR036291">
    <property type="entry name" value="NAD(P)-bd_dom_sf"/>
</dbReference>
<organism evidence="4 5">
    <name type="scientific">Diploptera punctata</name>
    <name type="common">Pacific beetle cockroach</name>
    <dbReference type="NCBI Taxonomy" id="6984"/>
    <lineage>
        <taxon>Eukaryota</taxon>
        <taxon>Metazoa</taxon>
        <taxon>Ecdysozoa</taxon>
        <taxon>Arthropoda</taxon>
        <taxon>Hexapoda</taxon>
        <taxon>Insecta</taxon>
        <taxon>Pterygota</taxon>
        <taxon>Neoptera</taxon>
        <taxon>Polyneoptera</taxon>
        <taxon>Dictyoptera</taxon>
        <taxon>Blattodea</taxon>
        <taxon>Blaberoidea</taxon>
        <taxon>Blaberidae</taxon>
        <taxon>Diplopterinae</taxon>
        <taxon>Diploptera</taxon>
    </lineage>
</organism>
<accession>A0AAD7ZS23</accession>
<keyword evidence="1" id="KW-0560">Oxidoreductase</keyword>
<dbReference type="AlphaFoldDB" id="A0AAD7ZS23"/>
<dbReference type="Gene3D" id="3.40.50.720">
    <property type="entry name" value="NAD(P)-binding Rossmann-like Domain"/>
    <property type="match status" value="1"/>
</dbReference>
<dbReference type="GO" id="GO:0008202">
    <property type="term" value="P:steroid metabolic process"/>
    <property type="evidence" value="ECO:0007669"/>
    <property type="project" value="TreeGrafter"/>
</dbReference>
<feature type="transmembrane region" description="Helical" evidence="3">
    <location>
        <begin position="13"/>
        <end position="31"/>
    </location>
</feature>
<dbReference type="EMBL" id="JASPKZ010007251">
    <property type="protein sequence ID" value="KAJ9585678.1"/>
    <property type="molecule type" value="Genomic_DNA"/>
</dbReference>
<evidence type="ECO:0000313" key="4">
    <source>
        <dbReference type="EMBL" id="KAJ9585678.1"/>
    </source>
</evidence>
<dbReference type="InterPro" id="IPR002347">
    <property type="entry name" value="SDR_fam"/>
</dbReference>
<evidence type="ECO:0000256" key="1">
    <source>
        <dbReference type="ARBA" id="ARBA00023002"/>
    </source>
</evidence>
<dbReference type="PRINTS" id="PR00080">
    <property type="entry name" value="SDRFAMILY"/>
</dbReference>
<keyword evidence="3" id="KW-0472">Membrane</keyword>
<name>A0AAD7ZS23_DIPPU</name>
<reference evidence="4" key="1">
    <citation type="journal article" date="2023" name="IScience">
        <title>Live-bearing cockroach genome reveals convergent evolutionary mechanisms linked to viviparity in insects and beyond.</title>
        <authorList>
            <person name="Fouks B."/>
            <person name="Harrison M.C."/>
            <person name="Mikhailova A.A."/>
            <person name="Marchal E."/>
            <person name="English S."/>
            <person name="Carruthers M."/>
            <person name="Jennings E.C."/>
            <person name="Chiamaka E.L."/>
            <person name="Frigard R.A."/>
            <person name="Pippel M."/>
            <person name="Attardo G.M."/>
            <person name="Benoit J.B."/>
            <person name="Bornberg-Bauer E."/>
            <person name="Tobe S.S."/>
        </authorList>
    </citation>
    <scope>NUCLEOTIDE SEQUENCE</scope>
    <source>
        <strain evidence="4">Stay&amp;Tobe</strain>
    </source>
</reference>
<dbReference type="Proteomes" id="UP001233999">
    <property type="component" value="Unassembled WGS sequence"/>
</dbReference>
<dbReference type="InterPro" id="IPR020904">
    <property type="entry name" value="Sc_DH/Rdtase_CS"/>
</dbReference>
<sequence>MCSLISTSEYTKLCILAGAATAGFTGLVLFLKRKPMITPSEKQAIFITGCDSGLGFSLALFAHKLGLTVFAGCLQSKGTGAEELKEKCKERFHIIEVDITNTMSVSKAVDRVKELINTHNLELKALINNAGIMIFGELEWLTENHIMNQINTNLGGTIRITKYLCPLLRKYNGRIITISSHCALTTLPTLSVYAATKAGIVAWCDGLRIELAKYGIPVIVFIPGSFPTQTNIMARQSEYAKEMRQDMTDEYFNYFGDYFMEYNAYLSCIPTPEKPIPVDDDKLHAKFQDALLAKYPKQRYLHEPFRYAFYHFLFKISPSQLRDYFIQRFMQTPTWKKKYA</sequence>
<keyword evidence="3" id="KW-1133">Transmembrane helix</keyword>
<dbReference type="PANTHER" id="PTHR43313:SF36">
    <property type="entry name" value="D-BETA-HYDROXYBUTYRATE DEHYDROGENASE, MITOCHONDRIAL"/>
    <property type="match status" value="1"/>
</dbReference>
<gene>
    <name evidence="4" type="ORF">L9F63_002468</name>
</gene>
<dbReference type="PRINTS" id="PR00081">
    <property type="entry name" value="GDHRDH"/>
</dbReference>
<dbReference type="Pfam" id="PF00106">
    <property type="entry name" value="adh_short"/>
    <property type="match status" value="1"/>
</dbReference>
<dbReference type="GO" id="GO:0016491">
    <property type="term" value="F:oxidoreductase activity"/>
    <property type="evidence" value="ECO:0007669"/>
    <property type="project" value="UniProtKB-KW"/>
</dbReference>
<evidence type="ECO:0000256" key="2">
    <source>
        <dbReference type="RuleBase" id="RU000363"/>
    </source>
</evidence>
<protein>
    <submittedName>
        <fullName evidence="4">Uncharacterized protein</fullName>
    </submittedName>
</protein>
<evidence type="ECO:0000256" key="3">
    <source>
        <dbReference type="SAM" id="Phobius"/>
    </source>
</evidence>
<proteinExistence type="inferred from homology"/>
<comment type="caution">
    <text evidence="4">The sequence shown here is derived from an EMBL/GenBank/DDBJ whole genome shotgun (WGS) entry which is preliminary data.</text>
</comment>
<dbReference type="PROSITE" id="PS00061">
    <property type="entry name" value="ADH_SHORT"/>
    <property type="match status" value="1"/>
</dbReference>
<reference evidence="4" key="2">
    <citation type="submission" date="2023-05" db="EMBL/GenBank/DDBJ databases">
        <authorList>
            <person name="Fouks B."/>
        </authorList>
    </citation>
    <scope>NUCLEOTIDE SEQUENCE</scope>
    <source>
        <strain evidence="4">Stay&amp;Tobe</strain>
        <tissue evidence="4">Testes</tissue>
    </source>
</reference>
<keyword evidence="5" id="KW-1185">Reference proteome</keyword>
<comment type="similarity">
    <text evidence="2">Belongs to the short-chain dehydrogenases/reductases (SDR) family.</text>
</comment>
<evidence type="ECO:0000313" key="5">
    <source>
        <dbReference type="Proteomes" id="UP001233999"/>
    </source>
</evidence>
<dbReference type="SUPFAM" id="SSF51735">
    <property type="entry name" value="NAD(P)-binding Rossmann-fold domains"/>
    <property type="match status" value="1"/>
</dbReference>
<keyword evidence="3" id="KW-0812">Transmembrane</keyword>